<name>A0ABV8PUU3_9BACT</name>
<keyword evidence="4" id="KW-1185">Reference proteome</keyword>
<comment type="caution">
    <text evidence="3">The sequence shown here is derived from an EMBL/GenBank/DDBJ whole genome shotgun (WGS) entry which is preliminary data.</text>
</comment>
<feature type="domain" description="PBP" evidence="2">
    <location>
        <begin position="27"/>
        <end position="275"/>
    </location>
</feature>
<evidence type="ECO:0000256" key="1">
    <source>
        <dbReference type="ARBA" id="ARBA00022729"/>
    </source>
</evidence>
<protein>
    <submittedName>
        <fullName evidence="3">PstS family phosphate ABC transporter substrate-binding protein</fullName>
    </submittedName>
</protein>
<reference evidence="4" key="1">
    <citation type="journal article" date="2019" name="Int. J. Syst. Evol. Microbiol.">
        <title>The Global Catalogue of Microorganisms (GCM) 10K type strain sequencing project: providing services to taxonomists for standard genome sequencing and annotation.</title>
        <authorList>
            <consortium name="The Broad Institute Genomics Platform"/>
            <consortium name="The Broad Institute Genome Sequencing Center for Infectious Disease"/>
            <person name="Wu L."/>
            <person name="Ma J."/>
        </authorList>
    </citation>
    <scope>NUCLEOTIDE SEQUENCE [LARGE SCALE GENOMIC DNA]</scope>
    <source>
        <strain evidence="4">CECT 8010</strain>
    </source>
</reference>
<dbReference type="Pfam" id="PF12849">
    <property type="entry name" value="PBP_like_2"/>
    <property type="match status" value="1"/>
</dbReference>
<dbReference type="PANTHER" id="PTHR30570">
    <property type="entry name" value="PERIPLASMIC PHOSPHATE BINDING COMPONENT OF PHOSPHATE ABC TRANSPORTER"/>
    <property type="match status" value="1"/>
</dbReference>
<dbReference type="Gene3D" id="3.40.190.10">
    <property type="entry name" value="Periplasmic binding protein-like II"/>
    <property type="match status" value="2"/>
</dbReference>
<evidence type="ECO:0000259" key="2">
    <source>
        <dbReference type="Pfam" id="PF12849"/>
    </source>
</evidence>
<accession>A0ABV8PUU3</accession>
<dbReference type="PANTHER" id="PTHR30570:SF1">
    <property type="entry name" value="PHOSPHATE-BINDING PROTEIN PSTS"/>
    <property type="match status" value="1"/>
</dbReference>
<keyword evidence="1" id="KW-0732">Signal</keyword>
<dbReference type="InterPro" id="IPR050811">
    <property type="entry name" value="Phosphate_ABC_transporter"/>
</dbReference>
<gene>
    <name evidence="3" type="ORF">ACFOW1_07585</name>
</gene>
<evidence type="ECO:0000313" key="4">
    <source>
        <dbReference type="Proteomes" id="UP001595906"/>
    </source>
</evidence>
<dbReference type="Proteomes" id="UP001595906">
    <property type="component" value="Unassembled WGS sequence"/>
</dbReference>
<dbReference type="SUPFAM" id="SSF53850">
    <property type="entry name" value="Periplasmic binding protein-like II"/>
    <property type="match status" value="1"/>
</dbReference>
<proteinExistence type="predicted"/>
<organism evidence="3 4">
    <name type="scientific">Parasediminibacterium paludis</name>
    <dbReference type="NCBI Taxonomy" id="908966"/>
    <lineage>
        <taxon>Bacteria</taxon>
        <taxon>Pseudomonadati</taxon>
        <taxon>Bacteroidota</taxon>
        <taxon>Chitinophagia</taxon>
        <taxon>Chitinophagales</taxon>
        <taxon>Chitinophagaceae</taxon>
        <taxon>Parasediminibacterium</taxon>
    </lineage>
</organism>
<sequence>MKQFFAWVLVFVGCLACNDATKQQKAAADTFDKGQINISVDESFKPVIEEQIKVYESTYPNTKIIASYKPEVECFKDFQSDSTRLIIVARGLNKNERQYYESTLKFMPYYTDIAYDAIAVIVNRKGSDSVFTMADLKNILTGKKNITAVMDGKNATSTVRYLQDSVLKGQAFGTNVVAAKNSEDVVNIVSNTDNAIGFVGLSWIGNGYDAKQQAQLKTVKLALVECTICKDGEFARPSQATITYLQYPLARPLYYIVKENTTQLGTGFGNFMGSERGQLIFRRAFLAPSKISFKKRSSNIKTDD</sequence>
<evidence type="ECO:0000313" key="3">
    <source>
        <dbReference type="EMBL" id="MFC4231747.1"/>
    </source>
</evidence>
<dbReference type="RefSeq" id="WP_379013337.1">
    <property type="nucleotide sequence ID" value="NZ_JBHSDC010000012.1"/>
</dbReference>
<dbReference type="InterPro" id="IPR024370">
    <property type="entry name" value="PBP_domain"/>
</dbReference>
<dbReference type="EMBL" id="JBHSDC010000012">
    <property type="protein sequence ID" value="MFC4231747.1"/>
    <property type="molecule type" value="Genomic_DNA"/>
</dbReference>